<protein>
    <submittedName>
        <fullName evidence="2">Uncharacterized protein</fullName>
    </submittedName>
</protein>
<evidence type="ECO:0000256" key="1">
    <source>
        <dbReference type="SAM" id="MobiDB-lite"/>
    </source>
</evidence>
<reference evidence="2 3" key="1">
    <citation type="submission" date="2021-06" db="EMBL/GenBank/DDBJ databases">
        <authorList>
            <person name="Palmer J.M."/>
        </authorList>
    </citation>
    <scope>NUCLEOTIDE SEQUENCE [LARGE SCALE GENOMIC DNA]</scope>
    <source>
        <strain evidence="3">if_2019</strain>
        <tissue evidence="2">Muscle</tissue>
    </source>
</reference>
<feature type="compositionally biased region" description="Polar residues" evidence="1">
    <location>
        <begin position="134"/>
        <end position="147"/>
    </location>
</feature>
<evidence type="ECO:0000313" key="3">
    <source>
        <dbReference type="Proteomes" id="UP001482620"/>
    </source>
</evidence>
<organism evidence="2 3">
    <name type="scientific">Ilyodon furcidens</name>
    <name type="common">goldbreast splitfin</name>
    <dbReference type="NCBI Taxonomy" id="33524"/>
    <lineage>
        <taxon>Eukaryota</taxon>
        <taxon>Metazoa</taxon>
        <taxon>Chordata</taxon>
        <taxon>Craniata</taxon>
        <taxon>Vertebrata</taxon>
        <taxon>Euteleostomi</taxon>
        <taxon>Actinopterygii</taxon>
        <taxon>Neopterygii</taxon>
        <taxon>Teleostei</taxon>
        <taxon>Neoteleostei</taxon>
        <taxon>Acanthomorphata</taxon>
        <taxon>Ovalentaria</taxon>
        <taxon>Atherinomorphae</taxon>
        <taxon>Cyprinodontiformes</taxon>
        <taxon>Goodeidae</taxon>
        <taxon>Ilyodon</taxon>
    </lineage>
</organism>
<proteinExistence type="predicted"/>
<feature type="non-terminal residue" evidence="2">
    <location>
        <position position="1"/>
    </location>
</feature>
<sequence>DLTALAKELRELRQGEETSRPPVKVTDYSSSSEESHSSEDEEGEGGANDGSVAVSDIPRIMPPASQSTNESFGVMGGHNDTHGDSYGDTSQDSTLMMREYEMGGSGGSKASFTPFVDLRVYGTSPTDDDDKNSAAANTTDHSTTVQPDNFYILGP</sequence>
<dbReference type="EMBL" id="JAHRIQ010026678">
    <property type="protein sequence ID" value="MEQ2230226.1"/>
    <property type="molecule type" value="Genomic_DNA"/>
</dbReference>
<comment type="caution">
    <text evidence="2">The sequence shown here is derived from an EMBL/GenBank/DDBJ whole genome shotgun (WGS) entry which is preliminary data.</text>
</comment>
<name>A0ABV0TDX9_9TELE</name>
<feature type="compositionally biased region" description="Basic and acidic residues" evidence="1">
    <location>
        <begin position="7"/>
        <end position="19"/>
    </location>
</feature>
<dbReference type="Proteomes" id="UP001482620">
    <property type="component" value="Unassembled WGS sequence"/>
</dbReference>
<gene>
    <name evidence="2" type="ORF">ILYODFUR_027052</name>
</gene>
<keyword evidence="3" id="KW-1185">Reference proteome</keyword>
<feature type="region of interest" description="Disordered" evidence="1">
    <location>
        <begin position="123"/>
        <end position="155"/>
    </location>
</feature>
<feature type="region of interest" description="Disordered" evidence="1">
    <location>
        <begin position="1"/>
        <end position="91"/>
    </location>
</feature>
<accession>A0ABV0TDX9</accession>
<evidence type="ECO:0000313" key="2">
    <source>
        <dbReference type="EMBL" id="MEQ2230226.1"/>
    </source>
</evidence>